<dbReference type="GO" id="GO:0005739">
    <property type="term" value="C:mitochondrion"/>
    <property type="evidence" value="ECO:0007669"/>
    <property type="project" value="TreeGrafter"/>
</dbReference>
<evidence type="ECO:0000256" key="5">
    <source>
        <dbReference type="ARBA" id="ARBA00023136"/>
    </source>
</evidence>
<comment type="subcellular location">
    <subcellularLocation>
        <location evidence="1">Membrane</location>
        <topology evidence="1">Multi-pass membrane protein</topology>
    </subcellularLocation>
</comment>
<gene>
    <name evidence="7" type="primary">LOC106116234</name>
</gene>
<dbReference type="KEGG" id="pxu:106116234"/>
<dbReference type="PANTHER" id="PTHR11266:SF75">
    <property type="entry name" value="IP10007P-RELATED"/>
    <property type="match status" value="1"/>
</dbReference>
<dbReference type="Pfam" id="PF04117">
    <property type="entry name" value="Mpv17_PMP22"/>
    <property type="match status" value="1"/>
</dbReference>
<evidence type="ECO:0000256" key="4">
    <source>
        <dbReference type="ARBA" id="ARBA00022989"/>
    </source>
</evidence>
<name>A0AAJ6Z507_PAPXU</name>
<dbReference type="GO" id="GO:0016020">
    <property type="term" value="C:membrane"/>
    <property type="evidence" value="ECO:0007669"/>
    <property type="project" value="UniProtKB-SubCell"/>
</dbReference>
<evidence type="ECO:0000313" key="7">
    <source>
        <dbReference type="RefSeq" id="XP_013165446.1"/>
    </source>
</evidence>
<dbReference type="InterPro" id="IPR007248">
    <property type="entry name" value="Mpv17_PMP22"/>
</dbReference>
<reference evidence="7" key="1">
    <citation type="submission" date="2025-08" db="UniProtKB">
        <authorList>
            <consortium name="RefSeq"/>
        </authorList>
    </citation>
    <scope>IDENTIFICATION</scope>
</reference>
<dbReference type="Proteomes" id="UP000694872">
    <property type="component" value="Unplaced"/>
</dbReference>
<feature type="transmembrane region" description="Helical" evidence="6">
    <location>
        <begin position="91"/>
        <end position="112"/>
    </location>
</feature>
<keyword evidence="4 6" id="KW-1133">Transmembrane helix</keyword>
<dbReference type="RefSeq" id="XP_013165446.1">
    <property type="nucleotide sequence ID" value="XM_013309992.1"/>
</dbReference>
<evidence type="ECO:0000256" key="2">
    <source>
        <dbReference type="ARBA" id="ARBA00006824"/>
    </source>
</evidence>
<evidence type="ECO:0000256" key="6">
    <source>
        <dbReference type="RuleBase" id="RU363053"/>
    </source>
</evidence>
<sequence>MSGLITKVRRLPVQFPLIRGMVSYAIIWPTCSIVQEYLEHGTTLENADRSRAARFGIFGTFFMAPVFYNWMKYTSRFFKGKTLSTAITRAVIEQVSYSPLAMAYFFFGMSALEGKSFNECVDEVREKFWPTYKIGALFWPTAQTINFYFVSEKNRIVFVSAASFVWTVYLAHVKSRNKFIEPVIEEIDLSEEVIVQQKTQQRQQIQQNITTHARNPEG</sequence>
<keyword evidence="5 6" id="KW-0472">Membrane</keyword>
<organism evidence="7">
    <name type="scientific">Papilio xuthus</name>
    <name type="common">Asian swallowtail butterfly</name>
    <dbReference type="NCBI Taxonomy" id="66420"/>
    <lineage>
        <taxon>Eukaryota</taxon>
        <taxon>Metazoa</taxon>
        <taxon>Ecdysozoa</taxon>
        <taxon>Arthropoda</taxon>
        <taxon>Hexapoda</taxon>
        <taxon>Insecta</taxon>
        <taxon>Pterygota</taxon>
        <taxon>Neoptera</taxon>
        <taxon>Endopterygota</taxon>
        <taxon>Lepidoptera</taxon>
        <taxon>Glossata</taxon>
        <taxon>Ditrysia</taxon>
        <taxon>Papilionoidea</taxon>
        <taxon>Papilionidae</taxon>
        <taxon>Papilioninae</taxon>
        <taxon>Papilio</taxon>
    </lineage>
</organism>
<feature type="transmembrane region" description="Helical" evidence="6">
    <location>
        <begin position="156"/>
        <end position="173"/>
    </location>
</feature>
<comment type="similarity">
    <text evidence="2 6">Belongs to the peroxisomal membrane protein PXMP2/4 family.</text>
</comment>
<dbReference type="GeneID" id="106116234"/>
<protein>
    <submittedName>
        <fullName evidence="7">Mpv17-like protein</fullName>
    </submittedName>
</protein>
<feature type="transmembrane region" description="Helical" evidence="6">
    <location>
        <begin position="52"/>
        <end position="71"/>
    </location>
</feature>
<dbReference type="AlphaFoldDB" id="A0AAJ6Z507"/>
<evidence type="ECO:0000256" key="3">
    <source>
        <dbReference type="ARBA" id="ARBA00022692"/>
    </source>
</evidence>
<evidence type="ECO:0000256" key="1">
    <source>
        <dbReference type="ARBA" id="ARBA00004141"/>
    </source>
</evidence>
<keyword evidence="3 6" id="KW-0812">Transmembrane</keyword>
<proteinExistence type="inferred from homology"/>
<accession>A0AAJ6Z507</accession>
<dbReference type="PANTHER" id="PTHR11266">
    <property type="entry name" value="PEROXISOMAL MEMBRANE PROTEIN 2, PXMP2 MPV17"/>
    <property type="match status" value="1"/>
</dbReference>